<dbReference type="InterPro" id="IPR000394">
    <property type="entry name" value="RNA_pol_sigma_54"/>
</dbReference>
<dbReference type="Gene3D" id="1.10.10.60">
    <property type="entry name" value="Homeodomain-like"/>
    <property type="match status" value="1"/>
</dbReference>
<proteinExistence type="inferred from homology"/>
<keyword evidence="8" id="KW-0804">Transcription</keyword>
<evidence type="ECO:0000313" key="11">
    <source>
        <dbReference type="EMBL" id="AVX19743.1"/>
    </source>
</evidence>
<feature type="domain" description="RNA polymerase sigma factor 54 DNA-binding" evidence="9">
    <location>
        <begin position="307"/>
        <end position="465"/>
    </location>
</feature>
<dbReference type="Gene3D" id="1.10.10.1330">
    <property type="entry name" value="RNA polymerase sigma-54 factor, core-binding domain"/>
    <property type="match status" value="1"/>
</dbReference>
<evidence type="ECO:0000256" key="3">
    <source>
        <dbReference type="ARBA" id="ARBA00022679"/>
    </source>
</evidence>
<keyword evidence="12" id="KW-1185">Reference proteome</keyword>
<dbReference type="PROSITE" id="PS00717">
    <property type="entry name" value="SIGMA54_1"/>
    <property type="match status" value="1"/>
</dbReference>
<dbReference type="PROSITE" id="PS00718">
    <property type="entry name" value="SIGMA54_2"/>
    <property type="match status" value="1"/>
</dbReference>
<evidence type="ECO:0000256" key="5">
    <source>
        <dbReference type="ARBA" id="ARBA00023015"/>
    </source>
</evidence>
<gene>
    <name evidence="11" type="ORF">CFE_0544</name>
</gene>
<evidence type="ECO:0000256" key="7">
    <source>
        <dbReference type="ARBA" id="ARBA00023125"/>
    </source>
</evidence>
<keyword evidence="2" id="KW-0240">DNA-directed RNA polymerase</keyword>
<dbReference type="GO" id="GO:0016987">
    <property type="term" value="F:sigma factor activity"/>
    <property type="evidence" value="ECO:0007669"/>
    <property type="project" value="UniProtKB-KW"/>
</dbReference>
<dbReference type="AlphaFoldDB" id="A0A2R4MY33"/>
<dbReference type="Pfam" id="PF04963">
    <property type="entry name" value="Sigma54_CBD"/>
    <property type="match status" value="1"/>
</dbReference>
<dbReference type="Pfam" id="PF04552">
    <property type="entry name" value="Sigma54_DBD"/>
    <property type="match status" value="1"/>
</dbReference>
<dbReference type="GO" id="GO:0006352">
    <property type="term" value="P:DNA-templated transcription initiation"/>
    <property type="evidence" value="ECO:0007669"/>
    <property type="project" value="InterPro"/>
</dbReference>
<dbReference type="GO" id="GO:0000428">
    <property type="term" value="C:DNA-directed RNA polymerase complex"/>
    <property type="evidence" value="ECO:0007669"/>
    <property type="project" value="UniProtKB-KW"/>
</dbReference>
<evidence type="ECO:0000256" key="1">
    <source>
        <dbReference type="ARBA" id="ARBA00008798"/>
    </source>
</evidence>
<reference evidence="11 12" key="1">
    <citation type="submission" date="2018-04" db="EMBL/GenBank/DDBJ databases">
        <title>Genomic insights into metabolic versatility of Carboxydocella thermautotrophica capable of coupling hydrogenogenic CO oxidation with the reduction of Fe(III) minerals in Kamchatka hot springs.</title>
        <authorList>
            <person name="Toshchakov S.V."/>
            <person name="Tepliuk A.V."/>
            <person name="Gavrilov S.N."/>
            <person name="Kublanov I.V."/>
            <person name="Lebedinsky A.V."/>
            <person name="Bonch-Osmolovskaya E.A."/>
            <person name="Rusakov V.S."/>
            <person name="Chistyakova N.I."/>
            <person name="Korzhenkov A."/>
            <person name="Zavarsina D.G."/>
            <person name="Sokolova T.G."/>
        </authorList>
    </citation>
    <scope>NUCLEOTIDE SEQUENCE [LARGE SCALE GENOMIC DNA]</scope>
    <source>
        <strain evidence="11 12">019</strain>
    </source>
</reference>
<evidence type="ECO:0000256" key="4">
    <source>
        <dbReference type="ARBA" id="ARBA00022695"/>
    </source>
</evidence>
<dbReference type="InterPro" id="IPR007634">
    <property type="entry name" value="RNA_pol_sigma_54_DNA-bd"/>
</dbReference>
<accession>A0A2R4MY33</accession>
<evidence type="ECO:0000259" key="10">
    <source>
        <dbReference type="Pfam" id="PF04963"/>
    </source>
</evidence>
<dbReference type="PRINTS" id="PR00045">
    <property type="entry name" value="SIGMA54FCT"/>
</dbReference>
<dbReference type="EMBL" id="CP028491">
    <property type="protein sequence ID" value="AVX19743.1"/>
    <property type="molecule type" value="Genomic_DNA"/>
</dbReference>
<dbReference type="PIRSF" id="PIRSF000774">
    <property type="entry name" value="RpoN"/>
    <property type="match status" value="1"/>
</dbReference>
<dbReference type="GO" id="GO:0001216">
    <property type="term" value="F:DNA-binding transcription activator activity"/>
    <property type="evidence" value="ECO:0007669"/>
    <property type="project" value="InterPro"/>
</dbReference>
<sequence>MSIRIGYGLNLEQSQKLIMTPELRQAITVLQLSALELSEYVQQELQENPVLEIKEDKEELPETEVEANGGKDDGLDVDWQEYFADKSDLGIVRQGAEEEKEQVQWENFLTQGPTLVEHLLFQLNVSPLDPGEKEIGEFIIGNLDDNGYLTCSTEEIARSLQVPVEKVEKVLRTIQTFDPAGVAARNLQECLLLQVEALGWNEPLLPALIQHHLTALGEGKGPKVARALGVPVEEIQRLYDLIKQLDPKPGRRFGGNQDVRYVVPDIVVEKIDGEYIVLVNDYGVPQLTINSTYRSILLQEKDSEARKYVEAKLNAASWLIRAIEQRRLTLYRVANCLVQLQKDFFDFGLRYLKPLNLKQVAELLDLHESTISRATANKYIQTPHGVFEVKYFFASGLESGGGQEVSSRSVKLLLKELISNEDPKQPLSDQKLAELLGQKGIQISRRTVAKYRDELGIPAAARRKRY</sequence>
<dbReference type="PANTHER" id="PTHR32248">
    <property type="entry name" value="RNA POLYMERASE SIGMA-54 FACTOR"/>
    <property type="match status" value="1"/>
</dbReference>
<dbReference type="GO" id="GO:0016779">
    <property type="term" value="F:nucleotidyltransferase activity"/>
    <property type="evidence" value="ECO:0007669"/>
    <property type="project" value="UniProtKB-KW"/>
</dbReference>
<keyword evidence="7" id="KW-0238">DNA-binding</keyword>
<comment type="similarity">
    <text evidence="1">Belongs to the sigma-54 factor family.</text>
</comment>
<dbReference type="Proteomes" id="UP000241323">
    <property type="component" value="Chromosome"/>
</dbReference>
<evidence type="ECO:0000256" key="2">
    <source>
        <dbReference type="ARBA" id="ARBA00022478"/>
    </source>
</evidence>
<dbReference type="KEGG" id="cthm:CFE_0544"/>
<keyword evidence="6" id="KW-0731">Sigma factor</keyword>
<evidence type="ECO:0000313" key="12">
    <source>
        <dbReference type="Proteomes" id="UP000241323"/>
    </source>
</evidence>
<dbReference type="Pfam" id="PF00309">
    <property type="entry name" value="Sigma54_AID"/>
    <property type="match status" value="1"/>
</dbReference>
<dbReference type="InterPro" id="IPR038709">
    <property type="entry name" value="RpoN_core-bd_sf"/>
</dbReference>
<evidence type="ECO:0000256" key="6">
    <source>
        <dbReference type="ARBA" id="ARBA00023082"/>
    </source>
</evidence>
<dbReference type="PROSITE" id="PS50044">
    <property type="entry name" value="SIGMA54_3"/>
    <property type="match status" value="1"/>
</dbReference>
<dbReference type="RefSeq" id="WP_307167976.1">
    <property type="nucleotide sequence ID" value="NZ_CP028491.1"/>
</dbReference>
<keyword evidence="4" id="KW-0548">Nucleotidyltransferase</keyword>
<name>A0A2R4MY33_CARTR</name>
<evidence type="ECO:0000256" key="8">
    <source>
        <dbReference type="ARBA" id="ARBA00023163"/>
    </source>
</evidence>
<dbReference type="GO" id="GO:0003677">
    <property type="term" value="F:DNA binding"/>
    <property type="evidence" value="ECO:0007669"/>
    <property type="project" value="UniProtKB-KW"/>
</dbReference>
<dbReference type="NCBIfam" id="NF009118">
    <property type="entry name" value="PRK12469.1"/>
    <property type="match status" value="1"/>
</dbReference>
<dbReference type="PANTHER" id="PTHR32248:SF4">
    <property type="entry name" value="RNA POLYMERASE SIGMA-54 FACTOR"/>
    <property type="match status" value="1"/>
</dbReference>
<protein>
    <submittedName>
        <fullName evidence="11">RNA polymerase, sigma 54 subunit, RpoN/SigL</fullName>
    </submittedName>
</protein>
<keyword evidence="5" id="KW-0805">Transcription regulation</keyword>
<dbReference type="NCBIfam" id="TIGR02395">
    <property type="entry name" value="rpoN_sigma"/>
    <property type="match status" value="1"/>
</dbReference>
<organism evidence="11 12">
    <name type="scientific">Carboxydocella thermautotrophica</name>
    <dbReference type="NCBI Taxonomy" id="178899"/>
    <lineage>
        <taxon>Bacteria</taxon>
        <taxon>Bacillati</taxon>
        <taxon>Bacillota</taxon>
        <taxon>Clostridia</taxon>
        <taxon>Eubacteriales</taxon>
        <taxon>Clostridiales Family XVI. Incertae Sedis</taxon>
        <taxon>Carboxydocella</taxon>
    </lineage>
</organism>
<feature type="domain" description="RNA polymerase sigma factor 54 core-binding" evidence="10">
    <location>
        <begin position="105"/>
        <end position="293"/>
    </location>
</feature>
<dbReference type="InterPro" id="IPR007046">
    <property type="entry name" value="RNA_pol_sigma_54_core-bd"/>
</dbReference>
<evidence type="ECO:0000259" key="9">
    <source>
        <dbReference type="Pfam" id="PF04552"/>
    </source>
</evidence>
<keyword evidence="3" id="KW-0808">Transferase</keyword>